<keyword evidence="2" id="KW-1185">Reference proteome</keyword>
<reference evidence="1 2" key="2">
    <citation type="submission" date="2018-11" db="EMBL/GenBank/DDBJ databases">
        <authorList>
            <consortium name="Pathogen Informatics"/>
        </authorList>
    </citation>
    <scope>NUCLEOTIDE SEQUENCE [LARGE SCALE GENOMIC DNA]</scope>
</reference>
<organism evidence="3">
    <name type="scientific">Brugia timori</name>
    <dbReference type="NCBI Taxonomy" id="42155"/>
    <lineage>
        <taxon>Eukaryota</taxon>
        <taxon>Metazoa</taxon>
        <taxon>Ecdysozoa</taxon>
        <taxon>Nematoda</taxon>
        <taxon>Chromadorea</taxon>
        <taxon>Rhabditida</taxon>
        <taxon>Spirurina</taxon>
        <taxon>Spiruromorpha</taxon>
        <taxon>Filarioidea</taxon>
        <taxon>Onchocercidae</taxon>
        <taxon>Brugia</taxon>
    </lineage>
</organism>
<proteinExistence type="predicted"/>
<reference evidence="3" key="1">
    <citation type="submission" date="2017-02" db="UniProtKB">
        <authorList>
            <consortium name="WormBaseParasite"/>
        </authorList>
    </citation>
    <scope>IDENTIFICATION</scope>
</reference>
<dbReference type="Proteomes" id="UP000280834">
    <property type="component" value="Unassembled WGS sequence"/>
</dbReference>
<sequence length="99" mass="11398">MLIIILWFRFIAIQDLIWFYNRVKFSQTVLSSVTVVCVIHKYFKQRNNREILADTEEDKWMIIFTFSACEKAARKIASFVGYFGDSNEGDDGDGGNSSA</sequence>
<dbReference type="WBParaSite" id="BTMF_0001231001-mRNA-1">
    <property type="protein sequence ID" value="BTMF_0001231001-mRNA-1"/>
    <property type="gene ID" value="BTMF_0001231001"/>
</dbReference>
<gene>
    <name evidence="1" type="ORF">BTMF_LOCUS10328</name>
</gene>
<accession>A0A0R3QX44</accession>
<dbReference type="AlphaFoldDB" id="A0A0R3QX44"/>
<dbReference type="EMBL" id="UZAG01017513">
    <property type="protein sequence ID" value="VDO35113.1"/>
    <property type="molecule type" value="Genomic_DNA"/>
</dbReference>
<protein>
    <submittedName>
        <fullName evidence="3">Secreted protein</fullName>
    </submittedName>
</protein>
<evidence type="ECO:0000313" key="3">
    <source>
        <dbReference type="WBParaSite" id="BTMF_0001231001-mRNA-1"/>
    </source>
</evidence>
<evidence type="ECO:0000313" key="2">
    <source>
        <dbReference type="Proteomes" id="UP000280834"/>
    </source>
</evidence>
<evidence type="ECO:0000313" key="1">
    <source>
        <dbReference type="EMBL" id="VDO35113.1"/>
    </source>
</evidence>
<name>A0A0R3QX44_9BILA</name>